<feature type="transmembrane region" description="Helical" evidence="2">
    <location>
        <begin position="6"/>
        <end position="30"/>
    </location>
</feature>
<accession>M8BZZ9</accession>
<protein>
    <submittedName>
        <fullName evidence="3">Uncharacterized protein</fullName>
    </submittedName>
</protein>
<feature type="region of interest" description="Disordered" evidence="1">
    <location>
        <begin position="131"/>
        <end position="177"/>
    </location>
</feature>
<evidence type="ECO:0000256" key="1">
    <source>
        <dbReference type="SAM" id="MobiDB-lite"/>
    </source>
</evidence>
<feature type="compositionally biased region" description="Basic and acidic residues" evidence="1">
    <location>
        <begin position="141"/>
        <end position="153"/>
    </location>
</feature>
<feature type="region of interest" description="Disordered" evidence="1">
    <location>
        <begin position="74"/>
        <end position="99"/>
    </location>
</feature>
<keyword evidence="2" id="KW-0472">Membrane</keyword>
<organism evidence="3">
    <name type="scientific">Aegilops tauschii</name>
    <name type="common">Tausch's goatgrass</name>
    <name type="synonym">Aegilops squarrosa</name>
    <dbReference type="NCBI Taxonomy" id="37682"/>
    <lineage>
        <taxon>Eukaryota</taxon>
        <taxon>Viridiplantae</taxon>
        <taxon>Streptophyta</taxon>
        <taxon>Embryophyta</taxon>
        <taxon>Tracheophyta</taxon>
        <taxon>Spermatophyta</taxon>
        <taxon>Magnoliopsida</taxon>
        <taxon>Liliopsida</taxon>
        <taxon>Poales</taxon>
        <taxon>Poaceae</taxon>
        <taxon>BOP clade</taxon>
        <taxon>Pooideae</taxon>
        <taxon>Triticodae</taxon>
        <taxon>Triticeae</taxon>
        <taxon>Triticinae</taxon>
        <taxon>Aegilops</taxon>
    </lineage>
</organism>
<proteinExistence type="predicted"/>
<sequence length="214" mass="23027">MPIGGILTMAGIFLVFLTFALALIFLQYYFNTSVRTAPRGRPRGVRGAASGGVDPELLRALPVTVYRAGAKGLHGRRRGGVRGVPDRARGRGGGQGHRRQARCVAGAYTDESPFLAAGAGELRREPAGECTARGFRPGHARRGDRDLSRRPLEPLRPCHRGSAGDRHSGLKNSGAPARRVQISGLGEAEVFEEAVELREARTVGVDSSLLRRQR</sequence>
<keyword evidence="2" id="KW-0812">Transmembrane</keyword>
<dbReference type="EnsemblPlants" id="EMT27343">
    <property type="protein sequence ID" value="EMT27343"/>
    <property type="gene ID" value="F775_15717"/>
</dbReference>
<reference evidence="3" key="1">
    <citation type="submission" date="2015-06" db="UniProtKB">
        <authorList>
            <consortium name="EnsemblPlants"/>
        </authorList>
    </citation>
    <scope>IDENTIFICATION</scope>
</reference>
<keyword evidence="2" id="KW-1133">Transmembrane helix</keyword>
<evidence type="ECO:0000256" key="2">
    <source>
        <dbReference type="SAM" id="Phobius"/>
    </source>
</evidence>
<name>M8BZZ9_AEGTA</name>
<dbReference type="AlphaFoldDB" id="M8BZZ9"/>
<evidence type="ECO:0000313" key="3">
    <source>
        <dbReference type="EnsemblPlants" id="EMT27343"/>
    </source>
</evidence>